<dbReference type="EMBL" id="JADBGQ010000004">
    <property type="protein sequence ID" value="KAG5402190.1"/>
    <property type="molecule type" value="Genomic_DNA"/>
</dbReference>
<reference evidence="3 4" key="1">
    <citation type="submission" date="2021-03" db="EMBL/GenBank/DDBJ databases">
        <authorList>
            <person name="King G.J."/>
            <person name="Bancroft I."/>
            <person name="Baten A."/>
            <person name="Bloomfield J."/>
            <person name="Borpatragohain P."/>
            <person name="He Z."/>
            <person name="Irish N."/>
            <person name="Irwin J."/>
            <person name="Liu K."/>
            <person name="Mauleon R.P."/>
            <person name="Moore J."/>
            <person name="Morris R."/>
            <person name="Ostergaard L."/>
            <person name="Wang B."/>
            <person name="Wells R."/>
        </authorList>
    </citation>
    <scope>NUCLEOTIDE SEQUENCE [LARGE SCALE GENOMIC DNA]</scope>
    <source>
        <strain evidence="3">R-o-18</strain>
        <tissue evidence="3">Leaf</tissue>
    </source>
</reference>
<feature type="compositionally biased region" description="Basic and acidic residues" evidence="1">
    <location>
        <begin position="51"/>
        <end position="61"/>
    </location>
</feature>
<feature type="compositionally biased region" description="Basic and acidic residues" evidence="1">
    <location>
        <begin position="7"/>
        <end position="34"/>
    </location>
</feature>
<evidence type="ECO:0000256" key="1">
    <source>
        <dbReference type="SAM" id="MobiDB-lite"/>
    </source>
</evidence>
<organism evidence="3 4">
    <name type="scientific">Brassica rapa subsp. trilocularis</name>
    <dbReference type="NCBI Taxonomy" id="1813537"/>
    <lineage>
        <taxon>Eukaryota</taxon>
        <taxon>Viridiplantae</taxon>
        <taxon>Streptophyta</taxon>
        <taxon>Embryophyta</taxon>
        <taxon>Tracheophyta</taxon>
        <taxon>Spermatophyta</taxon>
        <taxon>Magnoliopsida</taxon>
        <taxon>eudicotyledons</taxon>
        <taxon>Gunneridae</taxon>
        <taxon>Pentapetalae</taxon>
        <taxon>rosids</taxon>
        <taxon>malvids</taxon>
        <taxon>Brassicales</taxon>
        <taxon>Brassicaceae</taxon>
        <taxon>Brassiceae</taxon>
        <taxon>Brassica</taxon>
    </lineage>
</organism>
<feature type="domain" description="RNase H type-1" evidence="2">
    <location>
        <begin position="56"/>
        <end position="95"/>
    </location>
</feature>
<gene>
    <name evidence="3" type="primary">A04p035080.1_BraROA</name>
    <name evidence="3" type="ORF">IGI04_016797</name>
</gene>
<feature type="compositionally biased region" description="Polar residues" evidence="1">
    <location>
        <begin position="35"/>
        <end position="49"/>
    </location>
</feature>
<dbReference type="InterPro" id="IPR002156">
    <property type="entry name" value="RNaseH_domain"/>
</dbReference>
<name>A0ABQ7MWI6_BRACM</name>
<accession>A0ABQ7MWI6</accession>
<dbReference type="Proteomes" id="UP000823674">
    <property type="component" value="Chromosome A04"/>
</dbReference>
<sequence>MNNRLPFDFRRTTETELRRVEDNHRERSRQREPPTDTSPLEATEQTSPRGVTEETKKTPSSKRDIFSCISAFEFVCFAWIPRERNMFADALAKDALTASGQFVVDGAVTALN</sequence>
<evidence type="ECO:0000313" key="4">
    <source>
        <dbReference type="Proteomes" id="UP000823674"/>
    </source>
</evidence>
<dbReference type="Gene3D" id="3.30.420.10">
    <property type="entry name" value="Ribonuclease H-like superfamily/Ribonuclease H"/>
    <property type="match status" value="1"/>
</dbReference>
<evidence type="ECO:0000259" key="2">
    <source>
        <dbReference type="Pfam" id="PF13456"/>
    </source>
</evidence>
<dbReference type="Pfam" id="PF13456">
    <property type="entry name" value="RVT_3"/>
    <property type="match status" value="1"/>
</dbReference>
<protein>
    <recommendedName>
        <fullName evidence="2">RNase H type-1 domain-containing protein</fullName>
    </recommendedName>
</protein>
<dbReference type="InterPro" id="IPR036397">
    <property type="entry name" value="RNaseH_sf"/>
</dbReference>
<keyword evidence="4" id="KW-1185">Reference proteome</keyword>
<feature type="region of interest" description="Disordered" evidence="1">
    <location>
        <begin position="1"/>
        <end position="61"/>
    </location>
</feature>
<proteinExistence type="predicted"/>
<comment type="caution">
    <text evidence="3">The sequence shown here is derived from an EMBL/GenBank/DDBJ whole genome shotgun (WGS) entry which is preliminary data.</text>
</comment>
<evidence type="ECO:0000313" key="3">
    <source>
        <dbReference type="EMBL" id="KAG5402190.1"/>
    </source>
</evidence>